<protein>
    <submittedName>
        <fullName evidence="2">Uncharacterized protein</fullName>
    </submittedName>
</protein>
<keyword evidence="1" id="KW-0472">Membrane</keyword>
<dbReference type="InterPro" id="IPR038885">
    <property type="entry name" value="PLB1"/>
</dbReference>
<gene>
    <name evidence="2" type="ORF">WR25_11315</name>
</gene>
<organism evidence="2 3">
    <name type="scientific">Diploscapter pachys</name>
    <dbReference type="NCBI Taxonomy" id="2018661"/>
    <lineage>
        <taxon>Eukaryota</taxon>
        <taxon>Metazoa</taxon>
        <taxon>Ecdysozoa</taxon>
        <taxon>Nematoda</taxon>
        <taxon>Chromadorea</taxon>
        <taxon>Rhabditida</taxon>
        <taxon>Rhabditina</taxon>
        <taxon>Rhabditomorpha</taxon>
        <taxon>Rhabditoidea</taxon>
        <taxon>Rhabditidae</taxon>
        <taxon>Diploscapter</taxon>
    </lineage>
</organism>
<dbReference type="Proteomes" id="UP000218231">
    <property type="component" value="Unassembled WGS sequence"/>
</dbReference>
<sequence>MKRRRLIEEDVEIFEFSGGSSFASRILLNYFGFLSDFSRVLFLLLLFAIIQSSECEDDLNLMRIETKLTTDKSFYERWMSLITLQNSQLEEQSNDYPLDYILEDARKCWRPLVLPAEDANLLRPDDISVYAEMGHLSIYCPSNFTLLKNGILHPCTRKSSTTELPTLDKLIKIYNENLTVIDSNEWNDSLIEQARSIASSIREYSNYNEMWKIIFIMASVQDGEGSETGQVAVEVLETIQEIHRLLPHRTFVVALRTSGNGIWRDASHTHQACRDQLSVYKGHQRYNHESVWEQVEKIVGHNFQKHNFTVEILPLLKDPALGNLPDETDLSPLGYDCAHFSERGLSLLHLAIWNSILTRSRERSEQFRPVTTQVACPDPRCPFIRTQENSVMCIWRENVDSNAPPMAPRLIVMGVLLLTILLSLLVLICVCRQRRASGFKKQIKPFGASFSSIKFIDEDVI</sequence>
<comment type="caution">
    <text evidence="2">The sequence shown here is derived from an EMBL/GenBank/DDBJ whole genome shotgun (WGS) entry which is preliminary data.</text>
</comment>
<proteinExistence type="predicted"/>
<dbReference type="PANTHER" id="PTHR21325:SF28">
    <property type="entry name" value="SGNH DOMAIN-CONTAINING PROTEIN"/>
    <property type="match status" value="1"/>
</dbReference>
<keyword evidence="1" id="KW-1133">Transmembrane helix</keyword>
<dbReference type="GO" id="GO:0006644">
    <property type="term" value="P:phospholipid metabolic process"/>
    <property type="evidence" value="ECO:0007669"/>
    <property type="project" value="TreeGrafter"/>
</dbReference>
<reference evidence="2 3" key="1">
    <citation type="journal article" date="2017" name="Curr. Biol.">
        <title>Genome architecture and evolution of a unichromosomal asexual nematode.</title>
        <authorList>
            <person name="Fradin H."/>
            <person name="Zegar C."/>
            <person name="Gutwein M."/>
            <person name="Lucas J."/>
            <person name="Kovtun M."/>
            <person name="Corcoran D."/>
            <person name="Baugh L.R."/>
            <person name="Kiontke K."/>
            <person name="Gunsalus K."/>
            <person name="Fitch D.H."/>
            <person name="Piano F."/>
        </authorList>
    </citation>
    <scope>NUCLEOTIDE SEQUENCE [LARGE SCALE GENOMIC DNA]</scope>
    <source>
        <strain evidence="2">PF1309</strain>
    </source>
</reference>
<evidence type="ECO:0000256" key="1">
    <source>
        <dbReference type="SAM" id="Phobius"/>
    </source>
</evidence>
<dbReference type="STRING" id="2018661.A0A2A2JIC6"/>
<evidence type="ECO:0000313" key="3">
    <source>
        <dbReference type="Proteomes" id="UP000218231"/>
    </source>
</evidence>
<keyword evidence="1" id="KW-0812">Transmembrane</keyword>
<accession>A0A2A2JIC6</accession>
<name>A0A2A2JIC6_9BILA</name>
<evidence type="ECO:0000313" key="2">
    <source>
        <dbReference type="EMBL" id="PAV61463.1"/>
    </source>
</evidence>
<dbReference type="EMBL" id="LIAE01010412">
    <property type="protein sequence ID" value="PAV61463.1"/>
    <property type="molecule type" value="Genomic_DNA"/>
</dbReference>
<feature type="transmembrane region" description="Helical" evidence="1">
    <location>
        <begin position="410"/>
        <end position="431"/>
    </location>
</feature>
<dbReference type="GO" id="GO:0004620">
    <property type="term" value="F:phospholipase activity"/>
    <property type="evidence" value="ECO:0007669"/>
    <property type="project" value="InterPro"/>
</dbReference>
<dbReference type="PANTHER" id="PTHR21325">
    <property type="entry name" value="PHOSPHOLIPASE B, PLB1"/>
    <property type="match status" value="1"/>
</dbReference>
<dbReference type="AlphaFoldDB" id="A0A2A2JIC6"/>
<dbReference type="OrthoDB" id="5804615at2759"/>
<keyword evidence="3" id="KW-1185">Reference proteome</keyword>